<gene>
    <name evidence="1" type="ORF">NLO413_0762</name>
</gene>
<accession>A0A0F3NNT9</accession>
<keyword evidence="2" id="KW-1185">Reference proteome</keyword>
<dbReference type="AlphaFoldDB" id="A0A0F3NNT9"/>
<evidence type="ECO:0000313" key="2">
    <source>
        <dbReference type="Proteomes" id="UP000033562"/>
    </source>
</evidence>
<dbReference type="Proteomes" id="UP000033562">
    <property type="component" value="Unassembled WGS sequence"/>
</dbReference>
<proteinExistence type="predicted"/>
<comment type="caution">
    <text evidence="1">The sequence shown here is derived from an EMBL/GenBank/DDBJ whole genome shotgun (WGS) entry which is preliminary data.</text>
</comment>
<organism evidence="1 2">
    <name type="scientific">Candidatus Neoehrlichia procyonis str. RAC413</name>
    <dbReference type="NCBI Taxonomy" id="1359163"/>
    <lineage>
        <taxon>Bacteria</taxon>
        <taxon>Pseudomonadati</taxon>
        <taxon>Pseudomonadota</taxon>
        <taxon>Alphaproteobacteria</taxon>
        <taxon>Rickettsiales</taxon>
        <taxon>Anaplasmataceae</taxon>
        <taxon>Candidatus Neoehrlichia</taxon>
    </lineage>
</organism>
<sequence>MGNIIVPIIHLCITPTAPTAVTKTEIEKDKGHGLGSTR</sequence>
<evidence type="ECO:0000313" key="1">
    <source>
        <dbReference type="EMBL" id="KJV69372.1"/>
    </source>
</evidence>
<dbReference type="EMBL" id="LANX01000001">
    <property type="protein sequence ID" value="KJV69372.1"/>
    <property type="molecule type" value="Genomic_DNA"/>
</dbReference>
<protein>
    <submittedName>
        <fullName evidence="1">Uncharacterized protein</fullName>
    </submittedName>
</protein>
<dbReference type="STRING" id="1359163.NLO413_0762"/>
<reference evidence="1 2" key="1">
    <citation type="submission" date="2015-02" db="EMBL/GenBank/DDBJ databases">
        <title>Genome Sequencing of Rickettsiales.</title>
        <authorList>
            <person name="Daugherty S.C."/>
            <person name="Su Q."/>
            <person name="Abolude K."/>
            <person name="Beier-Sexton M."/>
            <person name="Carlyon J.A."/>
            <person name="Carter R."/>
            <person name="Day N.P."/>
            <person name="Dumler S.J."/>
            <person name="Dyachenko V."/>
            <person name="Godinez A."/>
            <person name="Kurtti T.J."/>
            <person name="Lichay M."/>
            <person name="Mullins K.E."/>
            <person name="Ott S."/>
            <person name="Pappas-Brown V."/>
            <person name="Paris D.H."/>
            <person name="Patel P."/>
            <person name="Richards A.L."/>
            <person name="Sadzewicz L."/>
            <person name="Sears K."/>
            <person name="Seidman D."/>
            <person name="Sengamalay N."/>
            <person name="Stenos J."/>
            <person name="Tallon L.J."/>
            <person name="Vincent G."/>
            <person name="Fraser C.M."/>
            <person name="Munderloh U."/>
            <person name="Dunning-Hotopp J.C."/>
        </authorList>
    </citation>
    <scope>NUCLEOTIDE SEQUENCE [LARGE SCALE GENOMIC DNA]</scope>
    <source>
        <strain evidence="1 2">RAC413</strain>
    </source>
</reference>
<name>A0A0F3NNT9_9RICK</name>